<sequence length="191" mass="21430">MYTQVFASSIIDSEVASELMSALPNRFQLETPALLFRLSENGVSFTQLWNSIDHAEQTLIIIKTTRNEVFGAYCSASWSERKDIRERTRSRYFGTGESFVWYTDKDIGLPIIYRWAGQSSENPEDCPQMFMTAGDRLMIIGSSGGDAISIREQLTDGLSYGCDTFASPPLVKDNAFDIAEMEVFNVISSID</sequence>
<evidence type="ECO:0000313" key="1">
    <source>
        <dbReference type="Proteomes" id="UP000887579"/>
    </source>
</evidence>
<evidence type="ECO:0000313" key="2">
    <source>
        <dbReference type="WBParaSite" id="ES5_v2.g24811.t1"/>
    </source>
</evidence>
<accession>A0AC34G639</accession>
<protein>
    <submittedName>
        <fullName evidence="2">TLDc domain-containing protein</fullName>
    </submittedName>
</protein>
<organism evidence="1 2">
    <name type="scientific">Panagrolaimus sp. ES5</name>
    <dbReference type="NCBI Taxonomy" id="591445"/>
    <lineage>
        <taxon>Eukaryota</taxon>
        <taxon>Metazoa</taxon>
        <taxon>Ecdysozoa</taxon>
        <taxon>Nematoda</taxon>
        <taxon>Chromadorea</taxon>
        <taxon>Rhabditida</taxon>
        <taxon>Tylenchina</taxon>
        <taxon>Panagrolaimomorpha</taxon>
        <taxon>Panagrolaimoidea</taxon>
        <taxon>Panagrolaimidae</taxon>
        <taxon>Panagrolaimus</taxon>
    </lineage>
</organism>
<name>A0AC34G639_9BILA</name>
<reference evidence="2" key="1">
    <citation type="submission" date="2022-11" db="UniProtKB">
        <authorList>
            <consortium name="WormBaseParasite"/>
        </authorList>
    </citation>
    <scope>IDENTIFICATION</scope>
</reference>
<proteinExistence type="predicted"/>
<dbReference type="Proteomes" id="UP000887579">
    <property type="component" value="Unplaced"/>
</dbReference>
<dbReference type="WBParaSite" id="ES5_v2.g24811.t1">
    <property type="protein sequence ID" value="ES5_v2.g24811.t1"/>
    <property type="gene ID" value="ES5_v2.g24811"/>
</dbReference>